<accession>A0A1Y2HJY6</accession>
<dbReference type="AlphaFoldDB" id="A0A1Y2HJY6"/>
<organism evidence="1 2">
    <name type="scientific">Catenaria anguillulae PL171</name>
    <dbReference type="NCBI Taxonomy" id="765915"/>
    <lineage>
        <taxon>Eukaryota</taxon>
        <taxon>Fungi</taxon>
        <taxon>Fungi incertae sedis</taxon>
        <taxon>Blastocladiomycota</taxon>
        <taxon>Blastocladiomycetes</taxon>
        <taxon>Blastocladiales</taxon>
        <taxon>Catenariaceae</taxon>
        <taxon>Catenaria</taxon>
    </lineage>
</organism>
<evidence type="ECO:0000313" key="2">
    <source>
        <dbReference type="Proteomes" id="UP000193411"/>
    </source>
</evidence>
<comment type="caution">
    <text evidence="1">The sequence shown here is derived from an EMBL/GenBank/DDBJ whole genome shotgun (WGS) entry which is preliminary data.</text>
</comment>
<reference evidence="1 2" key="1">
    <citation type="submission" date="2016-07" db="EMBL/GenBank/DDBJ databases">
        <title>Pervasive Adenine N6-methylation of Active Genes in Fungi.</title>
        <authorList>
            <consortium name="DOE Joint Genome Institute"/>
            <person name="Mondo S.J."/>
            <person name="Dannebaum R.O."/>
            <person name="Kuo R.C."/>
            <person name="Labutti K."/>
            <person name="Haridas S."/>
            <person name="Kuo A."/>
            <person name="Salamov A."/>
            <person name="Ahrendt S.R."/>
            <person name="Lipzen A."/>
            <person name="Sullivan W."/>
            <person name="Andreopoulos W.B."/>
            <person name="Clum A."/>
            <person name="Lindquist E."/>
            <person name="Daum C."/>
            <person name="Ramamoorthy G.K."/>
            <person name="Gryganskyi A."/>
            <person name="Culley D."/>
            <person name="Magnuson J.K."/>
            <person name="James T.Y."/>
            <person name="O'Malley M.A."/>
            <person name="Stajich J.E."/>
            <person name="Spatafora J.W."/>
            <person name="Visel A."/>
            <person name="Grigoriev I.V."/>
        </authorList>
    </citation>
    <scope>NUCLEOTIDE SEQUENCE [LARGE SCALE GENOMIC DNA]</scope>
    <source>
        <strain evidence="1 2">PL171</strain>
    </source>
</reference>
<evidence type="ECO:0000313" key="1">
    <source>
        <dbReference type="EMBL" id="ORZ34928.1"/>
    </source>
</evidence>
<dbReference type="Proteomes" id="UP000193411">
    <property type="component" value="Unassembled WGS sequence"/>
</dbReference>
<name>A0A1Y2HJY6_9FUNG</name>
<dbReference type="EMBL" id="MCFL01000025">
    <property type="protein sequence ID" value="ORZ34928.1"/>
    <property type="molecule type" value="Genomic_DNA"/>
</dbReference>
<proteinExistence type="predicted"/>
<protein>
    <submittedName>
        <fullName evidence="1">Uncharacterized protein</fullName>
    </submittedName>
</protein>
<sequence length="237" mass="24217">MDTADDGECTSRTRGARTLIPYPHVRSVSDSHHHVLLGPRGLKRAKSIGKGAVAPGSGDAPKISSYFRTLKRTGAAHGPGLFSKSLSDPTLAPASSAVVGRSFKRAGTPAMGGSKAHGGAAAMSSYFTKPGSFKAKPVALPFTSTRTGQQKPSSPSRGTLGSSYAAKSILADAFERMSISPSTRPVHAPQVGAGMGFVDGAMATVQFEAQQASSGGFAASSAVTEYGYAIGFPGRRG</sequence>
<gene>
    <name evidence="1" type="ORF">BCR44DRAFT_1137778</name>
</gene>
<keyword evidence="2" id="KW-1185">Reference proteome</keyword>